<feature type="non-terminal residue" evidence="1">
    <location>
        <position position="234"/>
    </location>
</feature>
<gene>
    <name evidence="1" type="ORF">S03H2_62213</name>
</gene>
<organism evidence="1">
    <name type="scientific">marine sediment metagenome</name>
    <dbReference type="NCBI Taxonomy" id="412755"/>
    <lineage>
        <taxon>unclassified sequences</taxon>
        <taxon>metagenomes</taxon>
        <taxon>ecological metagenomes</taxon>
    </lineage>
</organism>
<comment type="caution">
    <text evidence="1">The sequence shown here is derived from an EMBL/GenBank/DDBJ whole genome shotgun (WGS) entry which is preliminary data.</text>
</comment>
<dbReference type="EMBL" id="BARU01040221">
    <property type="protein sequence ID" value="GAH88874.1"/>
    <property type="molecule type" value="Genomic_DNA"/>
</dbReference>
<evidence type="ECO:0000313" key="1">
    <source>
        <dbReference type="EMBL" id="GAH88874.1"/>
    </source>
</evidence>
<dbReference type="AlphaFoldDB" id="X1KFE9"/>
<feature type="non-terminal residue" evidence="1">
    <location>
        <position position="1"/>
    </location>
</feature>
<accession>X1KFE9</accession>
<protein>
    <submittedName>
        <fullName evidence="1">Uncharacterized protein</fullName>
    </submittedName>
</protein>
<name>X1KFE9_9ZZZZ</name>
<sequence length="234" mass="26718">ALPAHNRTTNLNEWLTVYFDEVHHEPYTMLKNLWSLMDAREIDLKWLGYIAQIYGIQINEGLSESTLREWVENLIYFLKRIGSYNALYVIWKVLLSNSSNVMNVYERWDEYCQPSLSAGNATYDRFPGFHPGLPVGIRSYYGPEILPVNDYNWLEFYGQHPSGGSGDLWYSQFNPADYPIHATEPPSAACVIESWDCGISENFLCYNAREVNSYVSSIRTDSVGISASPTGNRG</sequence>
<reference evidence="1" key="1">
    <citation type="journal article" date="2014" name="Front. Microbiol.">
        <title>High frequency of phylogenetically diverse reductive dehalogenase-homologous genes in deep subseafloor sedimentary metagenomes.</title>
        <authorList>
            <person name="Kawai M."/>
            <person name="Futagami T."/>
            <person name="Toyoda A."/>
            <person name="Takaki Y."/>
            <person name="Nishi S."/>
            <person name="Hori S."/>
            <person name="Arai W."/>
            <person name="Tsubouchi T."/>
            <person name="Morono Y."/>
            <person name="Uchiyama I."/>
            <person name="Ito T."/>
            <person name="Fujiyama A."/>
            <person name="Inagaki F."/>
            <person name="Takami H."/>
        </authorList>
    </citation>
    <scope>NUCLEOTIDE SEQUENCE</scope>
    <source>
        <strain evidence="1">Expedition CK06-06</strain>
    </source>
</reference>
<proteinExistence type="predicted"/>